<keyword evidence="5 6" id="KW-0472">Membrane</keyword>
<keyword evidence="4 6" id="KW-1133">Transmembrane helix</keyword>
<dbReference type="AlphaFoldDB" id="A0A1I7MJ15"/>
<evidence type="ECO:0000313" key="7">
    <source>
        <dbReference type="EMBL" id="SFV21923.1"/>
    </source>
</evidence>
<dbReference type="Proteomes" id="UP000198881">
    <property type="component" value="Unassembled WGS sequence"/>
</dbReference>
<feature type="transmembrane region" description="Helical" evidence="6">
    <location>
        <begin position="146"/>
        <end position="164"/>
    </location>
</feature>
<evidence type="ECO:0000256" key="3">
    <source>
        <dbReference type="ARBA" id="ARBA00022692"/>
    </source>
</evidence>
<dbReference type="EMBL" id="FPCG01000003">
    <property type="protein sequence ID" value="SFV21923.1"/>
    <property type="molecule type" value="Genomic_DNA"/>
</dbReference>
<comment type="subcellular location">
    <subcellularLocation>
        <location evidence="1">Cell membrane</location>
        <topology evidence="1">Multi-pass membrane protein</topology>
    </subcellularLocation>
</comment>
<evidence type="ECO:0000256" key="1">
    <source>
        <dbReference type="ARBA" id="ARBA00004651"/>
    </source>
</evidence>
<accession>A0A1I7MJ15</accession>
<evidence type="ECO:0000256" key="2">
    <source>
        <dbReference type="ARBA" id="ARBA00022475"/>
    </source>
</evidence>
<proteinExistence type="predicted"/>
<feature type="transmembrane region" description="Helical" evidence="6">
    <location>
        <begin position="116"/>
        <end position="140"/>
    </location>
</feature>
<evidence type="ECO:0000313" key="8">
    <source>
        <dbReference type="Proteomes" id="UP000198881"/>
    </source>
</evidence>
<keyword evidence="2" id="KW-1003">Cell membrane</keyword>
<dbReference type="Pfam" id="PF03706">
    <property type="entry name" value="LPG_synthase_TM"/>
    <property type="match status" value="1"/>
</dbReference>
<keyword evidence="8" id="KW-1185">Reference proteome</keyword>
<reference evidence="7 8" key="1">
    <citation type="submission" date="2016-10" db="EMBL/GenBank/DDBJ databases">
        <authorList>
            <person name="de Groot N.N."/>
        </authorList>
    </citation>
    <scope>NUCLEOTIDE SEQUENCE [LARGE SCALE GENOMIC DNA]</scope>
    <source>
        <strain evidence="7 8">CGMCC 1.7054</strain>
    </source>
</reference>
<feature type="transmembrane region" description="Helical" evidence="6">
    <location>
        <begin position="34"/>
        <end position="54"/>
    </location>
</feature>
<evidence type="ECO:0000256" key="4">
    <source>
        <dbReference type="ARBA" id="ARBA00022989"/>
    </source>
</evidence>
<keyword evidence="3 6" id="KW-0812">Transmembrane</keyword>
<gene>
    <name evidence="7" type="ORF">SAMN04487966_103113</name>
</gene>
<feature type="transmembrane region" description="Helical" evidence="6">
    <location>
        <begin position="176"/>
        <end position="199"/>
    </location>
</feature>
<evidence type="ECO:0000256" key="6">
    <source>
        <dbReference type="SAM" id="Phobius"/>
    </source>
</evidence>
<dbReference type="RefSeq" id="WP_177227842.1">
    <property type="nucleotide sequence ID" value="NZ_FPCG01000003.1"/>
</dbReference>
<protein>
    <submittedName>
        <fullName evidence="7">Lysylphosphatidylglycerol synthase TM region</fullName>
    </submittedName>
</protein>
<feature type="transmembrane region" description="Helical" evidence="6">
    <location>
        <begin position="252"/>
        <end position="272"/>
    </location>
</feature>
<evidence type="ECO:0000256" key="5">
    <source>
        <dbReference type="ARBA" id="ARBA00023136"/>
    </source>
</evidence>
<dbReference type="PANTHER" id="PTHR40277">
    <property type="entry name" value="BLL5419 PROTEIN"/>
    <property type="match status" value="1"/>
</dbReference>
<dbReference type="InterPro" id="IPR022791">
    <property type="entry name" value="L-PG_synthase/AglD"/>
</dbReference>
<dbReference type="PANTHER" id="PTHR40277:SF1">
    <property type="entry name" value="BLL5419 PROTEIN"/>
    <property type="match status" value="1"/>
</dbReference>
<dbReference type="STRING" id="574650.SAMN04487966_103113"/>
<dbReference type="GO" id="GO:0005886">
    <property type="term" value="C:plasma membrane"/>
    <property type="evidence" value="ECO:0007669"/>
    <property type="project" value="UniProtKB-SubCell"/>
</dbReference>
<organism evidence="7 8">
    <name type="scientific">Micrococcus terreus</name>
    <dbReference type="NCBI Taxonomy" id="574650"/>
    <lineage>
        <taxon>Bacteria</taxon>
        <taxon>Bacillati</taxon>
        <taxon>Actinomycetota</taxon>
        <taxon>Actinomycetes</taxon>
        <taxon>Micrococcales</taxon>
        <taxon>Micrococcaceae</taxon>
        <taxon>Micrococcus</taxon>
    </lineage>
</organism>
<sequence length="280" mass="28801">MAPWIRRTVALATTVLLLWLTVRAVGSQALLDAGAVLTPLAFFAALTAGLVVALSQALRWRVLAAAQGIRIPFRQAVRDCYASSFGNMVLPGGLGGDAARLVVYRNEGRRRWWSPLVAVGAERLSATTWVFATAAAVLTAAGAPPLLTLPAVLAAAVFLAAAVACTRGMRARRQLLVWSTSAVSVAALVGLFLVAMAALGGPVHAPVALIGLASMSLPIGAGGWGVREFSVGALAPTLGAEPDWAVTMATGYGLLATVSTLPGAVILAWTALRARADSSR</sequence>
<name>A0A1I7MJ15_9MICC</name>